<dbReference type="Proteomes" id="UP000034736">
    <property type="component" value="Unassembled WGS sequence"/>
</dbReference>
<reference evidence="4 5" key="1">
    <citation type="journal article" date="2015" name="Nature">
        <title>rRNA introns, odd ribosomes, and small enigmatic genomes across a large radiation of phyla.</title>
        <authorList>
            <person name="Brown C.T."/>
            <person name="Hug L.A."/>
            <person name="Thomas B.C."/>
            <person name="Sharon I."/>
            <person name="Castelle C.J."/>
            <person name="Singh A."/>
            <person name="Wilkins M.J."/>
            <person name="Williams K.H."/>
            <person name="Banfield J.F."/>
        </authorList>
    </citation>
    <scope>NUCLEOTIDE SEQUENCE [LARGE SCALE GENOMIC DNA]</scope>
</reference>
<dbReference type="GO" id="GO:0008270">
    <property type="term" value="F:zinc ion binding"/>
    <property type="evidence" value="ECO:0007669"/>
    <property type="project" value="InterPro"/>
</dbReference>
<dbReference type="PROSITE" id="PS00903">
    <property type="entry name" value="CYT_DCMP_DEAMINASES_1"/>
    <property type="match status" value="1"/>
</dbReference>
<dbReference type="GO" id="GO:0016787">
    <property type="term" value="F:hydrolase activity"/>
    <property type="evidence" value="ECO:0007669"/>
    <property type="project" value="InterPro"/>
</dbReference>
<dbReference type="InterPro" id="IPR016192">
    <property type="entry name" value="APOBEC/CMP_deaminase_Zn-bd"/>
</dbReference>
<gene>
    <name evidence="4" type="ORF">UW30_C0003G0037</name>
</gene>
<dbReference type="InterPro" id="IPR016193">
    <property type="entry name" value="Cytidine_deaminase-like"/>
</dbReference>
<proteinExistence type="predicted"/>
<dbReference type="InterPro" id="IPR002125">
    <property type="entry name" value="CMP_dCMP_dom"/>
</dbReference>
<keyword evidence="2" id="KW-0862">Zinc</keyword>
<keyword evidence="1" id="KW-0479">Metal-binding</keyword>
<dbReference type="AlphaFoldDB" id="A0A0G1JD43"/>
<dbReference type="STRING" id="1618647.UW30_C0003G0037"/>
<feature type="domain" description="CMP/dCMP-type deaminase" evidence="3">
    <location>
        <begin position="12"/>
        <end position="105"/>
    </location>
</feature>
<evidence type="ECO:0000259" key="3">
    <source>
        <dbReference type="Pfam" id="PF00383"/>
    </source>
</evidence>
<accession>A0A0G1JD43</accession>
<evidence type="ECO:0000313" key="5">
    <source>
        <dbReference type="Proteomes" id="UP000034736"/>
    </source>
</evidence>
<dbReference type="Pfam" id="PF00383">
    <property type="entry name" value="dCMP_cyt_deam_1"/>
    <property type="match status" value="1"/>
</dbReference>
<name>A0A0G1JD43_9BACT</name>
<evidence type="ECO:0000256" key="2">
    <source>
        <dbReference type="ARBA" id="ARBA00022833"/>
    </source>
</evidence>
<organism evidence="4 5">
    <name type="scientific">Candidatus Giovannonibacteria bacterium GW2011_GWA2_44_13b</name>
    <dbReference type="NCBI Taxonomy" id="1618647"/>
    <lineage>
        <taxon>Bacteria</taxon>
        <taxon>Candidatus Giovannoniibacteriota</taxon>
    </lineage>
</organism>
<evidence type="ECO:0000313" key="4">
    <source>
        <dbReference type="EMBL" id="KKT41937.1"/>
    </source>
</evidence>
<comment type="caution">
    <text evidence="4">The sequence shown here is derived from an EMBL/GenBank/DDBJ whole genome shotgun (WGS) entry which is preliminary data.</text>
</comment>
<protein>
    <recommendedName>
        <fullName evidence="3">CMP/dCMP-type deaminase domain-containing protein</fullName>
    </recommendedName>
</protein>
<dbReference type="SUPFAM" id="SSF53927">
    <property type="entry name" value="Cytidine deaminase-like"/>
    <property type="match status" value="1"/>
</dbReference>
<sequence length="121" mass="13305">MNKNLDARALAEDLSLRSDCGVQVAAVLSDNYGIFAWGWNSTGPDGMGLHAEKHVLSRANRKRIEGSKLTVFGRRKKSGGVVFARPCEKFCLPLVIKYGIAVVEFSTKSGWKSFNSQTAKR</sequence>
<dbReference type="Gene3D" id="3.40.140.10">
    <property type="entry name" value="Cytidine Deaminase, domain 2"/>
    <property type="match status" value="1"/>
</dbReference>
<dbReference type="EMBL" id="LCHU01000003">
    <property type="protein sequence ID" value="KKT41937.1"/>
    <property type="molecule type" value="Genomic_DNA"/>
</dbReference>
<evidence type="ECO:0000256" key="1">
    <source>
        <dbReference type="ARBA" id="ARBA00022723"/>
    </source>
</evidence>